<keyword evidence="4" id="KW-0804">Transcription</keyword>
<feature type="domain" description="TF-B3" evidence="7">
    <location>
        <begin position="826"/>
        <end position="927"/>
    </location>
</feature>
<keyword evidence="2" id="KW-0805">Transcription regulation</keyword>
<evidence type="ECO:0000256" key="2">
    <source>
        <dbReference type="ARBA" id="ARBA00023015"/>
    </source>
</evidence>
<feature type="compositionally biased region" description="Basic and acidic residues" evidence="6">
    <location>
        <begin position="108"/>
        <end position="119"/>
    </location>
</feature>
<feature type="domain" description="TF-B3" evidence="7">
    <location>
        <begin position="614"/>
        <end position="690"/>
    </location>
</feature>
<dbReference type="PROSITE" id="PS50863">
    <property type="entry name" value="B3"/>
    <property type="match status" value="6"/>
</dbReference>
<sequence length="939" mass="108586">MDVWRNPIIKNKWDAEIPKKFGERFGNELSTIATIIVPNGRIWQMGLQKSEGSFFFVDGWQEFVEYHSIDSGYFLVFRYDGFSKFHVCIFNKTATEIDYPWNAPSSDVEPHFDKESSEDHDVDDEDDDADDDEISKTKHPVSSNEFIDKLMFASRHISRLKMSMQSKRALHAARSCKCTRPSFIVLLHKYNKHLHVPTEFVMKYMQSCSKVITLEAFNGKQWHVSCNSKDLRSSNKRSLTKGWRRFARDNNLKAGDVCVFELIKRKDTLLKVSIYYADPAKKCSNDMAHPNGYRNSIRTLLILMVLNLLMYANLWYTIVVELRLSIFLLSMRILKLPRKFSRKFGNDLSAIATITVPNGRIWKLGLQKTGGRIVFVDGWQEFVEYHSIDSGYFLVFRYDGFSKFHVCILDKSATEIDYPWNAPSSDVEPHSDKESSEYHDQDDEDDDDDDVEIIDNKMFASTHLCRRQMSMKNKRAIRAATSCKYAHPSFIVLLPGHKKNLHVPMGFVMKYMQGCSQVITLETCNGKKWQVTFSLKERRTTNKIRISKGWRGFLRDNNLGAGDVCVFELIKKKATLLKVSIYYADPAKKCSNYLLMYGWLGQLNHQGDQFNQKIPRKFGKKIVNELSSIATITVPNCHTWKLGLEKANGRISFVDGWQQFVDYHSIASGYFLVFRYEGFSKFHVCIFDKSCTEIDYPIINGVCNKLEPKKEVADDDVEILEHYADQRGCKKRKKPCQCATCMKCKVPRKSKNCKLEEQEDEIALSGDVNIFNGNKMPASYGLTTIDEDGLMFICRSFLSSKIKPVISKESERAINAARSCKRTHPSFLVLLRRYNLSCHYVDVPGEFVMKYMRNCSDFIKLKSFSGNKKWHVKCSLQKGKKSIKRITRGWNVFVKDNNLKVDDVCVFELVKHKQDDILLEVSIYYADEYADPVKKCSKW</sequence>
<gene>
    <name evidence="8" type="ORF">FEM48_Zijuj03G0193800</name>
</gene>
<dbReference type="PANTHER" id="PTHR31920:SF37">
    <property type="entry name" value="B3 DOMAIN-CONTAINING TRANSCRIPTION FACTOR VRN1"/>
    <property type="match status" value="1"/>
</dbReference>
<proteinExistence type="predicted"/>
<evidence type="ECO:0000256" key="1">
    <source>
        <dbReference type="ARBA" id="ARBA00004123"/>
    </source>
</evidence>
<dbReference type="Proteomes" id="UP000813462">
    <property type="component" value="Unassembled WGS sequence"/>
</dbReference>
<dbReference type="InterPro" id="IPR003340">
    <property type="entry name" value="B3_DNA-bd"/>
</dbReference>
<dbReference type="SMART" id="SM01019">
    <property type="entry name" value="B3"/>
    <property type="match status" value="6"/>
</dbReference>
<feature type="region of interest" description="Disordered" evidence="6">
    <location>
        <begin position="420"/>
        <end position="448"/>
    </location>
</feature>
<feature type="region of interest" description="Disordered" evidence="6">
    <location>
        <begin position="107"/>
        <end position="139"/>
    </location>
</feature>
<feature type="compositionally biased region" description="Acidic residues" evidence="6">
    <location>
        <begin position="120"/>
        <end position="133"/>
    </location>
</feature>
<evidence type="ECO:0000256" key="5">
    <source>
        <dbReference type="ARBA" id="ARBA00023242"/>
    </source>
</evidence>
<feature type="domain" description="TF-B3" evidence="7">
    <location>
        <begin position="319"/>
        <end position="412"/>
    </location>
</feature>
<dbReference type="CDD" id="cd10017">
    <property type="entry name" value="B3_DNA"/>
    <property type="match status" value="6"/>
</dbReference>
<comment type="caution">
    <text evidence="8">The sequence shown here is derived from an EMBL/GenBank/DDBJ whole genome shotgun (WGS) entry which is preliminary data.</text>
</comment>
<dbReference type="InterPro" id="IPR050655">
    <property type="entry name" value="Plant_B3_domain"/>
</dbReference>
<accession>A0A978VS59</accession>
<dbReference type="SUPFAM" id="SSF101936">
    <property type="entry name" value="DNA-binding pseudobarrel domain"/>
    <property type="match status" value="6"/>
</dbReference>
<dbReference type="AlphaFoldDB" id="A0A978VS59"/>
<dbReference type="InterPro" id="IPR015300">
    <property type="entry name" value="DNA-bd_pseudobarrel_sf"/>
</dbReference>
<feature type="domain" description="TF-B3" evidence="7">
    <location>
        <begin position="1"/>
        <end position="93"/>
    </location>
</feature>
<evidence type="ECO:0000313" key="9">
    <source>
        <dbReference type="Proteomes" id="UP000813462"/>
    </source>
</evidence>
<reference evidence="8" key="1">
    <citation type="journal article" date="2021" name="Front. Plant Sci.">
        <title>Chromosome-Scale Genome Assembly for Chinese Sour Jujube and Insights Into Its Genome Evolution and Domestication Signature.</title>
        <authorList>
            <person name="Shen L.-Y."/>
            <person name="Luo H."/>
            <person name="Wang X.-L."/>
            <person name="Wang X.-M."/>
            <person name="Qiu X.-J."/>
            <person name="Liu H."/>
            <person name="Zhou S.-S."/>
            <person name="Jia K.-H."/>
            <person name="Nie S."/>
            <person name="Bao Y.-T."/>
            <person name="Zhang R.-G."/>
            <person name="Yun Q.-Z."/>
            <person name="Chai Y.-H."/>
            <person name="Lu J.-Y."/>
            <person name="Li Y."/>
            <person name="Zhao S.-W."/>
            <person name="Mao J.-F."/>
            <person name="Jia S.-G."/>
            <person name="Mao Y.-M."/>
        </authorList>
    </citation>
    <scope>NUCLEOTIDE SEQUENCE</scope>
    <source>
        <strain evidence="8">AT0</strain>
        <tissue evidence="8">Leaf</tissue>
    </source>
</reference>
<keyword evidence="5" id="KW-0539">Nucleus</keyword>
<feature type="compositionally biased region" description="Basic and acidic residues" evidence="6">
    <location>
        <begin position="427"/>
        <end position="439"/>
    </location>
</feature>
<dbReference type="Gene3D" id="2.40.330.10">
    <property type="entry name" value="DNA-binding pseudobarrel domain"/>
    <property type="match status" value="6"/>
</dbReference>
<keyword evidence="3" id="KW-0238">DNA-binding</keyword>
<feature type="domain" description="TF-B3" evidence="7">
    <location>
        <begin position="179"/>
        <end position="278"/>
    </location>
</feature>
<dbReference type="GO" id="GO:0005634">
    <property type="term" value="C:nucleus"/>
    <property type="evidence" value="ECO:0007669"/>
    <property type="project" value="UniProtKB-SubCell"/>
</dbReference>
<comment type="subcellular location">
    <subcellularLocation>
        <location evidence="1">Nucleus</location>
    </subcellularLocation>
</comment>
<dbReference type="EMBL" id="JAEACU010000003">
    <property type="protein sequence ID" value="KAH7538384.1"/>
    <property type="molecule type" value="Genomic_DNA"/>
</dbReference>
<evidence type="ECO:0000313" key="8">
    <source>
        <dbReference type="EMBL" id="KAH7538384.1"/>
    </source>
</evidence>
<protein>
    <recommendedName>
        <fullName evidence="7">TF-B3 domain-containing protein</fullName>
    </recommendedName>
</protein>
<dbReference type="PANTHER" id="PTHR31920">
    <property type="entry name" value="B3 DOMAIN-CONTAINING"/>
    <property type="match status" value="1"/>
</dbReference>
<dbReference type="GO" id="GO:0003677">
    <property type="term" value="F:DNA binding"/>
    <property type="evidence" value="ECO:0007669"/>
    <property type="project" value="UniProtKB-KW"/>
</dbReference>
<evidence type="ECO:0000259" key="7">
    <source>
        <dbReference type="PROSITE" id="PS50863"/>
    </source>
</evidence>
<feature type="domain" description="TF-B3" evidence="7">
    <location>
        <begin position="486"/>
        <end position="585"/>
    </location>
</feature>
<name>A0A978VS59_ZIZJJ</name>
<dbReference type="Pfam" id="PF02362">
    <property type="entry name" value="B3"/>
    <property type="match status" value="6"/>
</dbReference>
<organism evidence="8 9">
    <name type="scientific">Ziziphus jujuba var. spinosa</name>
    <dbReference type="NCBI Taxonomy" id="714518"/>
    <lineage>
        <taxon>Eukaryota</taxon>
        <taxon>Viridiplantae</taxon>
        <taxon>Streptophyta</taxon>
        <taxon>Embryophyta</taxon>
        <taxon>Tracheophyta</taxon>
        <taxon>Spermatophyta</taxon>
        <taxon>Magnoliopsida</taxon>
        <taxon>eudicotyledons</taxon>
        <taxon>Gunneridae</taxon>
        <taxon>Pentapetalae</taxon>
        <taxon>rosids</taxon>
        <taxon>fabids</taxon>
        <taxon>Rosales</taxon>
        <taxon>Rhamnaceae</taxon>
        <taxon>Paliureae</taxon>
        <taxon>Ziziphus</taxon>
    </lineage>
</organism>
<evidence type="ECO:0000256" key="6">
    <source>
        <dbReference type="SAM" id="MobiDB-lite"/>
    </source>
</evidence>
<evidence type="ECO:0000256" key="3">
    <source>
        <dbReference type="ARBA" id="ARBA00023125"/>
    </source>
</evidence>
<evidence type="ECO:0000256" key="4">
    <source>
        <dbReference type="ARBA" id="ARBA00023163"/>
    </source>
</evidence>